<evidence type="ECO:0000313" key="13">
    <source>
        <dbReference type="EMBL" id="RQW96809.1"/>
    </source>
</evidence>
<dbReference type="Gene3D" id="3.30.565.10">
    <property type="entry name" value="Histidine kinase-like ATPase, C-terminal domain"/>
    <property type="match status" value="1"/>
</dbReference>
<keyword evidence="5" id="KW-0547">Nucleotide-binding</keyword>
<evidence type="ECO:0000256" key="5">
    <source>
        <dbReference type="ARBA" id="ARBA00022741"/>
    </source>
</evidence>
<dbReference type="InterPro" id="IPR050482">
    <property type="entry name" value="Sensor_HK_TwoCompSys"/>
</dbReference>
<dbReference type="Pfam" id="PF02518">
    <property type="entry name" value="HATPase_c"/>
    <property type="match status" value="1"/>
</dbReference>
<evidence type="ECO:0000256" key="4">
    <source>
        <dbReference type="ARBA" id="ARBA00022679"/>
    </source>
</evidence>
<keyword evidence="3" id="KW-0597">Phosphoprotein</keyword>
<organism evidence="13 14">
    <name type="scientific">Micromonospora inaquosa</name>
    <dbReference type="NCBI Taxonomy" id="2203716"/>
    <lineage>
        <taxon>Bacteria</taxon>
        <taxon>Bacillati</taxon>
        <taxon>Actinomycetota</taxon>
        <taxon>Actinomycetes</taxon>
        <taxon>Micromonosporales</taxon>
        <taxon>Micromonosporaceae</taxon>
        <taxon>Micromonospora</taxon>
    </lineage>
</organism>
<dbReference type="PANTHER" id="PTHR24421">
    <property type="entry name" value="NITRATE/NITRITE SENSOR PROTEIN NARX-RELATED"/>
    <property type="match status" value="1"/>
</dbReference>
<dbReference type="GO" id="GO:0005524">
    <property type="term" value="F:ATP binding"/>
    <property type="evidence" value="ECO:0007669"/>
    <property type="project" value="UniProtKB-KW"/>
</dbReference>
<feature type="domain" description="Signal transduction histidine kinase subgroup 3 dimerisation and phosphoacceptor" evidence="12">
    <location>
        <begin position="212"/>
        <end position="273"/>
    </location>
</feature>
<dbReference type="GO" id="GO:0046983">
    <property type="term" value="F:protein dimerization activity"/>
    <property type="evidence" value="ECO:0007669"/>
    <property type="project" value="InterPro"/>
</dbReference>
<dbReference type="InterPro" id="IPR036890">
    <property type="entry name" value="HATPase_C_sf"/>
</dbReference>
<evidence type="ECO:0000256" key="10">
    <source>
        <dbReference type="SAM" id="Phobius"/>
    </source>
</evidence>
<sequence>MSGPGHAAGVTQLPLRSSSRSVQPGESALPTTPSAEYGVVVQRRFPAGRAGPRWPLADGAAALVVIAVFWLPAVFAAGSWPRAALGAALAVVTAACMMLRHRLPAAATTAAAAATVAAGLLGVCEDPMLATAWCLYALARGRAARISGGVIALVCVFALLLAVTGVDSGGPGGRRVLLAAAALTAAWLLGTAVGREMESAREAERARVQLDVAREVHDVVGHALGVISAQASVVCSLPDADEPELRATLGDIESHAREALHEIQALVRGLRNPAPAEGGPGLAGRVPSIAELSPMIDDARAAGLTVDAHLGAVPGAGDGTRLVVFRIVQEALNNVLRHAPGARCSVRVSQADEEIRVWIRDHGSSVPGAGTGSGLGLRGMRERATLAGGTVSWRRPAGGGFEVSARLPVAGRR</sequence>
<feature type="domain" description="Histidine kinase/HSP90-like ATPase" evidence="11">
    <location>
        <begin position="324"/>
        <end position="410"/>
    </location>
</feature>
<evidence type="ECO:0000256" key="8">
    <source>
        <dbReference type="ARBA" id="ARBA00023012"/>
    </source>
</evidence>
<dbReference type="EC" id="2.7.13.3" evidence="2"/>
<keyword evidence="10" id="KW-0472">Membrane</keyword>
<dbReference type="Pfam" id="PF07730">
    <property type="entry name" value="HisKA_3"/>
    <property type="match status" value="1"/>
</dbReference>
<keyword evidence="10" id="KW-1133">Transmembrane helix</keyword>
<feature type="region of interest" description="Disordered" evidence="9">
    <location>
        <begin position="1"/>
        <end position="32"/>
    </location>
</feature>
<protein>
    <recommendedName>
        <fullName evidence="2">histidine kinase</fullName>
        <ecNumber evidence="2">2.7.13.3</ecNumber>
    </recommendedName>
</protein>
<feature type="compositionally biased region" description="Polar residues" evidence="9">
    <location>
        <begin position="14"/>
        <end position="32"/>
    </location>
</feature>
<dbReference type="InterPro" id="IPR011712">
    <property type="entry name" value="Sig_transdc_His_kin_sub3_dim/P"/>
</dbReference>
<evidence type="ECO:0000256" key="9">
    <source>
        <dbReference type="SAM" id="MobiDB-lite"/>
    </source>
</evidence>
<dbReference type="EMBL" id="QGSZ01000334">
    <property type="protein sequence ID" value="RQW96809.1"/>
    <property type="molecule type" value="Genomic_DNA"/>
</dbReference>
<feature type="transmembrane region" description="Helical" evidence="10">
    <location>
        <begin position="176"/>
        <end position="194"/>
    </location>
</feature>
<dbReference type="Proteomes" id="UP000282312">
    <property type="component" value="Unassembled WGS sequence"/>
</dbReference>
<evidence type="ECO:0000256" key="7">
    <source>
        <dbReference type="ARBA" id="ARBA00022840"/>
    </source>
</evidence>
<keyword evidence="14" id="KW-1185">Reference proteome</keyword>
<evidence type="ECO:0000256" key="2">
    <source>
        <dbReference type="ARBA" id="ARBA00012438"/>
    </source>
</evidence>
<proteinExistence type="predicted"/>
<dbReference type="AlphaFoldDB" id="A0A3N9W800"/>
<evidence type="ECO:0000256" key="1">
    <source>
        <dbReference type="ARBA" id="ARBA00000085"/>
    </source>
</evidence>
<keyword evidence="6" id="KW-0418">Kinase</keyword>
<comment type="caution">
    <text evidence="13">The sequence shown here is derived from an EMBL/GenBank/DDBJ whole genome shotgun (WGS) entry which is preliminary data.</text>
</comment>
<dbReference type="CDD" id="cd16917">
    <property type="entry name" value="HATPase_UhpB-NarQ-NarX-like"/>
    <property type="match status" value="1"/>
</dbReference>
<keyword evidence="4" id="KW-0808">Transferase</keyword>
<feature type="transmembrane region" description="Helical" evidence="10">
    <location>
        <begin position="54"/>
        <end position="73"/>
    </location>
</feature>
<name>A0A3N9W800_9ACTN</name>
<keyword evidence="10" id="KW-0812">Transmembrane</keyword>
<comment type="catalytic activity">
    <reaction evidence="1">
        <text>ATP + protein L-histidine = ADP + protein N-phospho-L-histidine.</text>
        <dbReference type="EC" id="2.7.13.3"/>
    </reaction>
</comment>
<dbReference type="Gene3D" id="1.20.5.1930">
    <property type="match status" value="1"/>
</dbReference>
<dbReference type="GO" id="GO:0000155">
    <property type="term" value="F:phosphorelay sensor kinase activity"/>
    <property type="evidence" value="ECO:0007669"/>
    <property type="project" value="InterPro"/>
</dbReference>
<keyword evidence="7" id="KW-0067">ATP-binding</keyword>
<evidence type="ECO:0000259" key="11">
    <source>
        <dbReference type="Pfam" id="PF02518"/>
    </source>
</evidence>
<feature type="transmembrane region" description="Helical" evidence="10">
    <location>
        <begin position="106"/>
        <end position="123"/>
    </location>
</feature>
<evidence type="ECO:0000256" key="3">
    <source>
        <dbReference type="ARBA" id="ARBA00022553"/>
    </source>
</evidence>
<gene>
    <name evidence="13" type="ORF">DLJ59_30615</name>
</gene>
<accession>A0A3N9W800</accession>
<dbReference type="InterPro" id="IPR003594">
    <property type="entry name" value="HATPase_dom"/>
</dbReference>
<feature type="transmembrane region" description="Helical" evidence="10">
    <location>
        <begin position="143"/>
        <end position="164"/>
    </location>
</feature>
<evidence type="ECO:0000313" key="14">
    <source>
        <dbReference type="Proteomes" id="UP000282312"/>
    </source>
</evidence>
<dbReference type="SUPFAM" id="SSF55874">
    <property type="entry name" value="ATPase domain of HSP90 chaperone/DNA topoisomerase II/histidine kinase"/>
    <property type="match status" value="1"/>
</dbReference>
<reference evidence="13 14" key="1">
    <citation type="submission" date="2018-05" db="EMBL/GenBank/DDBJ databases">
        <title>Micromonospora from Atacama Desert.</title>
        <authorList>
            <person name="Carro L."/>
            <person name="Goodfellow M."/>
            <person name="Klenk H.-P."/>
        </authorList>
    </citation>
    <scope>NUCLEOTIDE SEQUENCE [LARGE SCALE GENOMIC DNA]</scope>
    <source>
        <strain evidence="13 14">LB39</strain>
    </source>
</reference>
<dbReference type="GO" id="GO:0016020">
    <property type="term" value="C:membrane"/>
    <property type="evidence" value="ECO:0007669"/>
    <property type="project" value="InterPro"/>
</dbReference>
<keyword evidence="8" id="KW-0902">Two-component regulatory system</keyword>
<evidence type="ECO:0000259" key="12">
    <source>
        <dbReference type="Pfam" id="PF07730"/>
    </source>
</evidence>
<evidence type="ECO:0000256" key="6">
    <source>
        <dbReference type="ARBA" id="ARBA00022777"/>
    </source>
</evidence>
<dbReference type="PANTHER" id="PTHR24421:SF10">
    <property type="entry name" value="NITRATE_NITRITE SENSOR PROTEIN NARQ"/>
    <property type="match status" value="1"/>
</dbReference>